<comment type="caution">
    <text evidence="1">The sequence shown here is derived from an EMBL/GenBank/DDBJ whole genome shotgun (WGS) entry which is preliminary data.</text>
</comment>
<dbReference type="EMBL" id="LKHS01000010">
    <property type="protein sequence ID" value="KQH85544.1"/>
    <property type="molecule type" value="Genomic_DNA"/>
</dbReference>
<evidence type="ECO:0008006" key="3">
    <source>
        <dbReference type="Google" id="ProtNLM"/>
    </source>
</evidence>
<dbReference type="InterPro" id="IPR010352">
    <property type="entry name" value="DUF945"/>
</dbReference>
<reference evidence="1 2" key="1">
    <citation type="submission" date="2015-08" db="EMBL/GenBank/DDBJ databases">
        <title>Antibacterial properties of a collection of Vibrionaceae strains.</title>
        <authorList>
            <person name="Giubergia S."/>
        </authorList>
    </citation>
    <scope>NUCLEOTIDE SEQUENCE [LARGE SCALE GENOMIC DNA]</scope>
    <source>
        <strain evidence="1 2">S0821</strain>
    </source>
</reference>
<dbReference type="RefSeq" id="WP_055466376.1">
    <property type="nucleotide sequence ID" value="NZ_LKHS01000010.1"/>
</dbReference>
<organism evidence="1 2">
    <name type="scientific">Vibrio furnissii</name>
    <dbReference type="NCBI Taxonomy" id="29494"/>
    <lineage>
        <taxon>Bacteria</taxon>
        <taxon>Pseudomonadati</taxon>
        <taxon>Pseudomonadota</taxon>
        <taxon>Gammaproteobacteria</taxon>
        <taxon>Vibrionales</taxon>
        <taxon>Vibrionaceae</taxon>
        <taxon>Vibrio</taxon>
    </lineage>
</organism>
<keyword evidence="2" id="KW-1185">Reference proteome</keyword>
<evidence type="ECO:0000313" key="1">
    <source>
        <dbReference type="EMBL" id="KQH85544.1"/>
    </source>
</evidence>
<dbReference type="AlphaFoldDB" id="A0A0Q2UYH7"/>
<dbReference type="Pfam" id="PF06097">
    <property type="entry name" value="DUF945"/>
    <property type="match status" value="1"/>
</dbReference>
<accession>A0A0Q2UYH7</accession>
<proteinExistence type="predicted"/>
<dbReference type="InParanoid" id="A0A0Q2UYH7"/>
<evidence type="ECO:0000313" key="2">
    <source>
        <dbReference type="Proteomes" id="UP000051221"/>
    </source>
</evidence>
<sequence length="423" mass="46186">MQTIKRIGAVGGAIALALCWPLAVGQIGQSVITDGVAHVSNDKVTAELVSYDRGYLSSKVQTRYTVVDPKMKQQMEAEGFPTEIIMDSDVHHGLLSLTSVSTFPQFPDFPMVINSTTRLNGNTEYTATTEAWHYVNQGETPFTLSVTPMTLSGTATTLGEITYSASIPSIDMDFSTGEKVQMSNFAGEGHGKQVNGFWIGQQKLTLEKLDTRDTQGASPLSADNVSYDFTSTLDELEQRFSSQHRVMAGQLVNDSGTVNNLQIDFTLGDVDSLSFEKLSNIYQNHPDMSQQAISEALPYVDTLFAKGFKLSMNKMALNVGDGEFDSNWALAIPEGTHDVLQDPSVILSALTGHLNTFVSSQLAADYPFVQQGVDELVMMDMATQDEKGYHLKADVKDGNLVFANGQQIPLVALLMPLMMQQSY</sequence>
<gene>
    <name evidence="1" type="ORF">AMR76_13660</name>
</gene>
<name>A0A0Q2UYH7_VIBFU</name>
<dbReference type="Proteomes" id="UP000051221">
    <property type="component" value="Unassembled WGS sequence"/>
</dbReference>
<protein>
    <recommendedName>
        <fullName evidence="3">DUF945 domain-containing protein</fullName>
    </recommendedName>
</protein>